<gene>
    <name evidence="2" type="ORF">DCC88_02550</name>
</gene>
<keyword evidence="3" id="KW-1185">Reference proteome</keyword>
<dbReference type="PANTHER" id="PTHR33969:SF2">
    <property type="entry name" value="SEGREGATION AND CONDENSATION PROTEIN A"/>
    <property type="match status" value="1"/>
</dbReference>
<dbReference type="AlphaFoldDB" id="A0A369KZ02"/>
<name>A0A369KZ02_9BACT</name>
<dbReference type="PANTHER" id="PTHR33969">
    <property type="entry name" value="SEGREGATION AND CONDENSATION PROTEIN A"/>
    <property type="match status" value="1"/>
</dbReference>
<protein>
    <recommendedName>
        <fullName evidence="1">Segregation and condensation protein A</fullName>
    </recommendedName>
</protein>
<reference evidence="2" key="1">
    <citation type="submission" date="2018-04" db="EMBL/GenBank/DDBJ databases">
        <title>Draft genome sequence of the Candidatus Spirobacillus cienkowskii, a pathogen of freshwater Daphnia species, reconstructed from hemolymph metagenomic reads.</title>
        <authorList>
            <person name="Bresciani L."/>
            <person name="Lemos L.N."/>
            <person name="Wale N."/>
            <person name="Lin J.Y."/>
            <person name="Fernandes G.R."/>
            <person name="Duffy M.A."/>
            <person name="Rodrigues J.M."/>
        </authorList>
    </citation>
    <scope>NUCLEOTIDE SEQUENCE [LARGE SCALE GENOMIC DNA]</scope>
    <source>
        <strain evidence="2">Binning01</strain>
    </source>
</reference>
<dbReference type="EMBL" id="QOVW01000016">
    <property type="protein sequence ID" value="RDB36953.1"/>
    <property type="molecule type" value="Genomic_DNA"/>
</dbReference>
<proteinExistence type="predicted"/>
<comment type="caution">
    <text evidence="2">The sequence shown here is derived from an EMBL/GenBank/DDBJ whole genome shotgun (WGS) entry which is preliminary data.</text>
</comment>
<dbReference type="Proteomes" id="UP000253934">
    <property type="component" value="Unassembled WGS sequence"/>
</dbReference>
<accession>A0A369KZ02</accession>
<evidence type="ECO:0000256" key="1">
    <source>
        <dbReference type="ARBA" id="ARBA00044777"/>
    </source>
</evidence>
<organism evidence="2 3">
    <name type="scientific">Spirobacillus cienkowskii</name>
    <dbReference type="NCBI Taxonomy" id="495820"/>
    <lineage>
        <taxon>Bacteria</taxon>
        <taxon>Pseudomonadati</taxon>
        <taxon>Bdellovibrionota</taxon>
        <taxon>Oligoflexia</taxon>
        <taxon>Silvanigrellales</taxon>
        <taxon>Spirobacillus</taxon>
    </lineage>
</organism>
<dbReference type="Pfam" id="PF02616">
    <property type="entry name" value="SMC_ScpA"/>
    <property type="match status" value="1"/>
</dbReference>
<dbReference type="InterPro" id="IPR003768">
    <property type="entry name" value="ScpA"/>
</dbReference>
<evidence type="ECO:0000313" key="3">
    <source>
        <dbReference type="Proteomes" id="UP000253934"/>
    </source>
</evidence>
<sequence>MHLRLENFDGPLDLLLHLIKAQELNIFNIPILMITEQFLSFLKQVPELDFFSAGEYLAIAAQLIEIKANMLLPVLQKTINVEAESLDDIAEEDPRKLLVEQLLEFEALKKASEFLQNLNATVQDVFPSAEYKRREEEFAEFEHPIKGNPFDLIISLEKILLKFSGHTTPKVVVKAQKITIQQKMTIVKKQLESNELITLKSLIYECLSRYELIVMLMAVLELSKANHINIFQAAMFSDIELTRGSNFYEDAANLQDAEAQL</sequence>
<evidence type="ECO:0000313" key="2">
    <source>
        <dbReference type="EMBL" id="RDB36953.1"/>
    </source>
</evidence>
<dbReference type="Gene3D" id="6.10.250.2410">
    <property type="match status" value="1"/>
</dbReference>
<dbReference type="RefSeq" id="WP_338636689.1">
    <property type="nucleotide sequence ID" value="NZ_CP146516.1"/>
</dbReference>